<proteinExistence type="predicted"/>
<name>A0ACB8EV82_9SAUR</name>
<comment type="caution">
    <text evidence="1">The sequence shown here is derived from an EMBL/GenBank/DDBJ whole genome shotgun (WGS) entry which is preliminary data.</text>
</comment>
<evidence type="ECO:0000313" key="2">
    <source>
        <dbReference type="Proteomes" id="UP000827872"/>
    </source>
</evidence>
<dbReference type="EMBL" id="CM037628">
    <property type="protein sequence ID" value="KAH7996666.1"/>
    <property type="molecule type" value="Genomic_DNA"/>
</dbReference>
<keyword evidence="2" id="KW-1185">Reference proteome</keyword>
<organism evidence="1 2">
    <name type="scientific">Sphaerodactylus townsendi</name>
    <dbReference type="NCBI Taxonomy" id="933632"/>
    <lineage>
        <taxon>Eukaryota</taxon>
        <taxon>Metazoa</taxon>
        <taxon>Chordata</taxon>
        <taxon>Craniata</taxon>
        <taxon>Vertebrata</taxon>
        <taxon>Euteleostomi</taxon>
        <taxon>Lepidosauria</taxon>
        <taxon>Squamata</taxon>
        <taxon>Bifurcata</taxon>
        <taxon>Gekkota</taxon>
        <taxon>Sphaerodactylidae</taxon>
        <taxon>Sphaerodactylus</taxon>
    </lineage>
</organism>
<accession>A0ACB8EV82</accession>
<dbReference type="Proteomes" id="UP000827872">
    <property type="component" value="Linkage Group LG15"/>
</dbReference>
<gene>
    <name evidence="1" type="ORF">K3G42_009662</name>
</gene>
<reference evidence="1" key="1">
    <citation type="submission" date="2021-08" db="EMBL/GenBank/DDBJ databases">
        <title>The first chromosome-level gecko genome reveals the dynamic sex chromosomes of Neotropical dwarf geckos (Sphaerodactylidae: Sphaerodactylus).</title>
        <authorList>
            <person name="Pinto B.J."/>
            <person name="Keating S.E."/>
            <person name="Gamble T."/>
        </authorList>
    </citation>
    <scope>NUCLEOTIDE SEQUENCE</scope>
    <source>
        <strain evidence="1">TG3544</strain>
    </source>
</reference>
<protein>
    <submittedName>
        <fullName evidence="1">Uncharacterized protein</fullName>
    </submittedName>
</protein>
<sequence length="223" mass="25709">MEFVQKKICIAFTHMLLKTPPNKMMSLLREKIRKSSSNVIVVYGASDYLIWVKITLETFTSHGKVLTTTSQWDFLSSVTPMDTTLFAFSGSLSFALHADEIVGFRDFLQTVSLSKYPDDIFLKYFWGNAFHCLIPSVDLGNMHQFPCTGLERLQYLPNFRFDLQTLSLSYNIYKAVYAIAEALHEMYSFRHIPKELRGHVRQLVRNIKPWKVIGLEPVENGVL</sequence>
<evidence type="ECO:0000313" key="1">
    <source>
        <dbReference type="EMBL" id="KAH7996666.1"/>
    </source>
</evidence>